<feature type="region of interest" description="Disordered" evidence="1">
    <location>
        <begin position="62"/>
        <end position="142"/>
    </location>
</feature>
<proteinExistence type="predicted"/>
<feature type="compositionally biased region" description="Basic and acidic residues" evidence="1">
    <location>
        <begin position="80"/>
        <end position="94"/>
    </location>
</feature>
<gene>
    <name evidence="2" type="ORF">g.47405</name>
</gene>
<feature type="compositionally biased region" description="Basic residues" evidence="1">
    <location>
        <begin position="104"/>
        <end position="113"/>
    </location>
</feature>
<feature type="compositionally biased region" description="Low complexity" evidence="1">
    <location>
        <begin position="129"/>
        <end position="138"/>
    </location>
</feature>
<evidence type="ECO:0000313" key="2">
    <source>
        <dbReference type="EMBL" id="JAS45513.1"/>
    </source>
</evidence>
<name>A0A1B6F6M1_9HEMI</name>
<evidence type="ECO:0000256" key="1">
    <source>
        <dbReference type="SAM" id="MobiDB-lite"/>
    </source>
</evidence>
<reference evidence="2" key="1">
    <citation type="submission" date="2015-11" db="EMBL/GenBank/DDBJ databases">
        <title>De novo transcriptome assembly of four potential Pierce s Disease insect vectors from Arizona vineyards.</title>
        <authorList>
            <person name="Tassone E.E."/>
        </authorList>
    </citation>
    <scope>NUCLEOTIDE SEQUENCE</scope>
</reference>
<protein>
    <submittedName>
        <fullName evidence="2">Uncharacterized protein</fullName>
    </submittedName>
</protein>
<feature type="non-terminal residue" evidence="2">
    <location>
        <position position="177"/>
    </location>
</feature>
<dbReference type="AlphaFoldDB" id="A0A1B6F6M1"/>
<organism evidence="2">
    <name type="scientific">Cuerna arida</name>
    <dbReference type="NCBI Taxonomy" id="1464854"/>
    <lineage>
        <taxon>Eukaryota</taxon>
        <taxon>Metazoa</taxon>
        <taxon>Ecdysozoa</taxon>
        <taxon>Arthropoda</taxon>
        <taxon>Hexapoda</taxon>
        <taxon>Insecta</taxon>
        <taxon>Pterygota</taxon>
        <taxon>Neoptera</taxon>
        <taxon>Paraneoptera</taxon>
        <taxon>Hemiptera</taxon>
        <taxon>Auchenorrhyncha</taxon>
        <taxon>Membracoidea</taxon>
        <taxon>Cicadellidae</taxon>
        <taxon>Cicadellinae</taxon>
        <taxon>Proconiini</taxon>
        <taxon>Cuerna</taxon>
    </lineage>
</organism>
<feature type="compositionally biased region" description="Polar residues" evidence="1">
    <location>
        <begin position="63"/>
        <end position="73"/>
    </location>
</feature>
<dbReference type="EMBL" id="GECZ01024256">
    <property type="protein sequence ID" value="JAS45513.1"/>
    <property type="molecule type" value="Transcribed_RNA"/>
</dbReference>
<accession>A0A1B6F6M1</accession>
<sequence length="177" mass="20633">MSDTKVSTEMYETKSKEKKIQFDLGPSKDVLDDIPTDFTNMKKKKSKKKFCNVDDIDKALQQLDMNENISSQPDIDDGETSGRREPDTDKKSDDELLDMDFTTQKKKKKKKTRIRDDIDKEDENEPIVESSETQITETESWKGSDRDYTYDELLTRAFDIMFEKNPEMASGKKQKFV</sequence>